<keyword evidence="3" id="KW-1185">Reference proteome</keyword>
<feature type="transmembrane region" description="Helical" evidence="1">
    <location>
        <begin position="206"/>
        <end position="227"/>
    </location>
</feature>
<evidence type="ECO:0000313" key="3">
    <source>
        <dbReference type="Proteomes" id="UP000263377"/>
    </source>
</evidence>
<dbReference type="AlphaFoldDB" id="A0A372ZJB2"/>
<sequence>MNAPTPSGLLTGLLRAVRTYPRRSPLTFGYVLLLLLGNVWVGNLLAPDRADALRDHISTNLDNLHDHPVTALFGSALLFDGTLTEILSTGFGGTLITLGLGIGCCLAWTERRFGSPRAAAVLLGGHIGATLLTAAVIVFALRHGWYPESVRQASDYGISYGAQTVLALAVLALPRWARLPWAAFVLAWPLSGDGEWPGPLPPFTTVGHLLSAALGFALAAAVALTAARRRRAETLAPAAADR</sequence>
<proteinExistence type="predicted"/>
<accession>A0A372ZJB2</accession>
<keyword evidence="1" id="KW-1133">Transmembrane helix</keyword>
<evidence type="ECO:0008006" key="4">
    <source>
        <dbReference type="Google" id="ProtNLM"/>
    </source>
</evidence>
<evidence type="ECO:0000256" key="1">
    <source>
        <dbReference type="SAM" id="Phobius"/>
    </source>
</evidence>
<feature type="transmembrane region" description="Helical" evidence="1">
    <location>
        <begin position="86"/>
        <end position="108"/>
    </location>
</feature>
<protein>
    <recommendedName>
        <fullName evidence="4">Rhomboid family intramembrane serine protease</fullName>
    </recommendedName>
</protein>
<feature type="transmembrane region" description="Helical" evidence="1">
    <location>
        <begin position="28"/>
        <end position="46"/>
    </location>
</feature>
<dbReference type="RefSeq" id="WP_117492206.1">
    <property type="nucleotide sequence ID" value="NZ_QVIG01000002.1"/>
</dbReference>
<organism evidence="2 3">
    <name type="scientific">Kitasatospora xanthocidica</name>
    <dbReference type="NCBI Taxonomy" id="83382"/>
    <lineage>
        <taxon>Bacteria</taxon>
        <taxon>Bacillati</taxon>
        <taxon>Actinomycetota</taxon>
        <taxon>Actinomycetes</taxon>
        <taxon>Kitasatosporales</taxon>
        <taxon>Streptomycetaceae</taxon>
        <taxon>Kitasatospora</taxon>
    </lineage>
</organism>
<reference evidence="2 3" key="1">
    <citation type="submission" date="2018-08" db="EMBL/GenBank/DDBJ databases">
        <title>Diversity &amp; Physiological Properties of Lignin-Decomposing Actinobacteria from Soil.</title>
        <authorList>
            <person name="Roh S.G."/>
            <person name="Kim S.B."/>
        </authorList>
    </citation>
    <scope>NUCLEOTIDE SEQUENCE [LARGE SCALE GENOMIC DNA]</scope>
    <source>
        <strain evidence="2 3">MMS17-GH009</strain>
    </source>
</reference>
<dbReference type="InterPro" id="IPR046862">
    <property type="entry name" value="Rhomboid_2"/>
</dbReference>
<evidence type="ECO:0000313" key="2">
    <source>
        <dbReference type="EMBL" id="RGD55906.1"/>
    </source>
</evidence>
<dbReference type="Proteomes" id="UP000263377">
    <property type="component" value="Unassembled WGS sequence"/>
</dbReference>
<comment type="caution">
    <text evidence="2">The sequence shown here is derived from an EMBL/GenBank/DDBJ whole genome shotgun (WGS) entry which is preliminary data.</text>
</comment>
<keyword evidence="1" id="KW-0812">Transmembrane</keyword>
<dbReference type="EMBL" id="QVIG01000002">
    <property type="protein sequence ID" value="RGD55906.1"/>
    <property type="molecule type" value="Genomic_DNA"/>
</dbReference>
<name>A0A372ZJB2_9ACTN</name>
<keyword evidence="1" id="KW-0472">Membrane</keyword>
<dbReference type="Pfam" id="PF20401">
    <property type="entry name" value="Rhomboid_2"/>
    <property type="match status" value="1"/>
</dbReference>
<gene>
    <name evidence="2" type="ORF">DR950_36835</name>
</gene>
<feature type="transmembrane region" description="Helical" evidence="1">
    <location>
        <begin position="120"/>
        <end position="141"/>
    </location>
</feature>